<organism evidence="12 13">
    <name type="scientific">Sphingobium indicum (strain DSM 16413 / CCM 7287 / MTCC 6362 / UT26 / NBRC 101211 / UT26S)</name>
    <name type="common">Sphingobium japonicum</name>
    <dbReference type="NCBI Taxonomy" id="452662"/>
    <lineage>
        <taxon>Bacteria</taxon>
        <taxon>Pseudomonadati</taxon>
        <taxon>Pseudomonadota</taxon>
        <taxon>Alphaproteobacteria</taxon>
        <taxon>Sphingomonadales</taxon>
        <taxon>Sphingomonadaceae</taxon>
        <taxon>Sphingobium</taxon>
    </lineage>
</organism>
<dbReference type="GO" id="GO:0000166">
    <property type="term" value="F:nucleotide binding"/>
    <property type="evidence" value="ECO:0007669"/>
    <property type="project" value="UniProtKB-KW"/>
</dbReference>
<keyword evidence="4" id="KW-0285">Flavoprotein</keyword>
<dbReference type="RefSeq" id="WP_013040241.1">
    <property type="nucleotide sequence ID" value="NC_014006.1"/>
</dbReference>
<evidence type="ECO:0000256" key="5">
    <source>
        <dbReference type="ARBA" id="ARBA00022643"/>
    </source>
</evidence>
<evidence type="ECO:0000256" key="1">
    <source>
        <dbReference type="ARBA" id="ARBA00001917"/>
    </source>
</evidence>
<dbReference type="PANTHER" id="PTHR42747">
    <property type="entry name" value="NITRONATE MONOOXYGENASE-RELATED"/>
    <property type="match status" value="1"/>
</dbReference>
<comment type="similarity">
    <text evidence="2">Belongs to the nitronate monooxygenase family. NMO class I subfamily.</text>
</comment>
<evidence type="ECO:0000256" key="7">
    <source>
        <dbReference type="ARBA" id="ARBA00023002"/>
    </source>
</evidence>
<evidence type="ECO:0000256" key="10">
    <source>
        <dbReference type="ARBA" id="ARBA00049401"/>
    </source>
</evidence>
<dbReference type="Proteomes" id="UP000007753">
    <property type="component" value="Chromosome 1"/>
</dbReference>
<dbReference type="SUPFAM" id="SSF51412">
    <property type="entry name" value="Inosine monophosphate dehydrogenase (IMPDH)"/>
    <property type="match status" value="1"/>
</dbReference>
<evidence type="ECO:0000256" key="4">
    <source>
        <dbReference type="ARBA" id="ARBA00022630"/>
    </source>
</evidence>
<dbReference type="KEGG" id="sjp:SJA_C1-19380"/>
<evidence type="ECO:0000256" key="2">
    <source>
        <dbReference type="ARBA" id="ARBA00009881"/>
    </source>
</evidence>
<comment type="catalytic activity">
    <reaction evidence="10">
        <text>3 propionate 3-nitronate + 3 O2 + H2O = 3 3-oxopropanoate + 2 nitrate + nitrite + H2O2 + 3 H(+)</text>
        <dbReference type="Rhea" id="RHEA:57332"/>
        <dbReference type="ChEBI" id="CHEBI:15377"/>
        <dbReference type="ChEBI" id="CHEBI:15378"/>
        <dbReference type="ChEBI" id="CHEBI:15379"/>
        <dbReference type="ChEBI" id="CHEBI:16240"/>
        <dbReference type="ChEBI" id="CHEBI:16301"/>
        <dbReference type="ChEBI" id="CHEBI:17632"/>
        <dbReference type="ChEBI" id="CHEBI:33190"/>
        <dbReference type="ChEBI" id="CHEBI:136067"/>
    </reaction>
</comment>
<proteinExistence type="inferred from homology"/>
<evidence type="ECO:0000256" key="11">
    <source>
        <dbReference type="ARBA" id="ARBA00067136"/>
    </source>
</evidence>
<dbReference type="Gene3D" id="3.20.20.70">
    <property type="entry name" value="Aldolase class I"/>
    <property type="match status" value="1"/>
</dbReference>
<dbReference type="PANTHER" id="PTHR42747:SF3">
    <property type="entry name" value="NITRONATE MONOOXYGENASE-RELATED"/>
    <property type="match status" value="1"/>
</dbReference>
<dbReference type="FunFam" id="3.20.20.70:FF:000154">
    <property type="entry name" value="Probable nitronate monooxygenase"/>
    <property type="match status" value="1"/>
</dbReference>
<keyword evidence="12" id="KW-0223">Dioxygenase</keyword>
<keyword evidence="8" id="KW-0503">Monooxygenase</keyword>
<dbReference type="STRING" id="452662.SJA_C1-19380"/>
<evidence type="ECO:0000313" key="13">
    <source>
        <dbReference type="Proteomes" id="UP000007753"/>
    </source>
</evidence>
<keyword evidence="5" id="KW-0288">FMN</keyword>
<protein>
    <recommendedName>
        <fullName evidence="11">Nitronate monooxygenase</fullName>
    </recommendedName>
    <alternativeName>
        <fullName evidence="9">Propionate 3-nitronate monooxygenase</fullName>
    </alternativeName>
</protein>
<keyword evidence="13" id="KW-1185">Reference proteome</keyword>
<evidence type="ECO:0000256" key="8">
    <source>
        <dbReference type="ARBA" id="ARBA00023033"/>
    </source>
</evidence>
<dbReference type="EMBL" id="AP010803">
    <property type="protein sequence ID" value="BAI96772.1"/>
    <property type="molecule type" value="Genomic_DNA"/>
</dbReference>
<dbReference type="Pfam" id="PF03060">
    <property type="entry name" value="NMO"/>
    <property type="match status" value="1"/>
</dbReference>
<reference evidence="12 13" key="1">
    <citation type="journal article" date="2010" name="J. Bacteriol.">
        <title>Complete genome sequence of the representative gamma-hexachlorocyclohexane-degrading bacterium Sphingobium japonicum UT26.</title>
        <authorList>
            <person name="Nagata Y."/>
            <person name="Ohtsubo Y."/>
            <person name="Endo R."/>
            <person name="Ichikawa N."/>
            <person name="Ankai A."/>
            <person name="Oguchi A."/>
            <person name="Fukui S."/>
            <person name="Fujita N."/>
            <person name="Tsuda M."/>
        </authorList>
    </citation>
    <scope>NUCLEOTIDE SEQUENCE [LARGE SCALE GENOMIC DNA]</scope>
    <source>
        <strain evidence="13">DSM 16413 / CCM 7287 / MTCC 6362 / UT26 / NBRC 101211 / UT26S</strain>
    </source>
</reference>
<evidence type="ECO:0000256" key="3">
    <source>
        <dbReference type="ARBA" id="ARBA00022575"/>
    </source>
</evidence>
<evidence type="ECO:0000256" key="6">
    <source>
        <dbReference type="ARBA" id="ARBA00022741"/>
    </source>
</evidence>
<keyword evidence="3" id="KW-0216">Detoxification</keyword>
<dbReference type="HOGENOM" id="CLU_038732_5_1_5"/>
<sequence length="350" mass="35719">MSIIESLGLSHPIVQAPMAGVSTPAMAAAVSNAGALGSIAVGATDAAGARAMMEAVRARTDRPFNVNLFTHAPARGDPAREAAWLAALTPLFQAYDARPPAALHEIYRSFVEDDAMLAVLVELAPPVVSFHFGLPDPTRIAALKQAGCLLLATATNPAEARAAREAGVDAIVAQGHEAGGHRGAFDPEAPDDQLGTFALTRLLVAQCGLPVIAAGGIMDGQGVRAALALGAVAAQLGTAFIACTESSADEAYRAALAGPGAHHTVMTRAISGRPARCLANRFTAWDSEAALLPPAYPIAYDAGKALNAAAKAKGEGGFGAQWAGQGAPLARAMPAADLIRLLAREMRESA</sequence>
<dbReference type="CDD" id="cd04730">
    <property type="entry name" value="NPD_like"/>
    <property type="match status" value="1"/>
</dbReference>
<evidence type="ECO:0000256" key="9">
    <source>
        <dbReference type="ARBA" id="ARBA00031155"/>
    </source>
</evidence>
<dbReference type="InterPro" id="IPR013785">
    <property type="entry name" value="Aldolase_TIM"/>
</dbReference>
<dbReference type="GeneID" id="29273528"/>
<accession>D4Z2E0</accession>
<keyword evidence="6" id="KW-0547">Nucleotide-binding</keyword>
<dbReference type="GO" id="GO:0051213">
    <property type="term" value="F:dioxygenase activity"/>
    <property type="evidence" value="ECO:0007669"/>
    <property type="project" value="UniProtKB-KW"/>
</dbReference>
<name>D4Z2E0_SPHIU</name>
<dbReference type="eggNOG" id="COG2070">
    <property type="taxonomic scope" value="Bacteria"/>
</dbReference>
<dbReference type="GO" id="GO:0009636">
    <property type="term" value="P:response to toxic substance"/>
    <property type="evidence" value="ECO:0007669"/>
    <property type="project" value="UniProtKB-KW"/>
</dbReference>
<evidence type="ECO:0000313" key="12">
    <source>
        <dbReference type="EMBL" id="BAI96772.1"/>
    </source>
</evidence>
<keyword evidence="7 12" id="KW-0560">Oxidoreductase</keyword>
<dbReference type="AlphaFoldDB" id="D4Z2E0"/>
<dbReference type="GO" id="GO:0018580">
    <property type="term" value="F:nitronate monooxygenase activity"/>
    <property type="evidence" value="ECO:0007669"/>
    <property type="project" value="InterPro"/>
</dbReference>
<dbReference type="InterPro" id="IPR004136">
    <property type="entry name" value="NMO"/>
</dbReference>
<gene>
    <name evidence="12" type="ordered locus">SJA_C1-19380</name>
</gene>
<comment type="cofactor">
    <cofactor evidence="1">
        <name>FMN</name>
        <dbReference type="ChEBI" id="CHEBI:58210"/>
    </cofactor>
</comment>